<dbReference type="EMBL" id="JBJJXI010000071">
    <property type="protein sequence ID" value="KAL3396410.1"/>
    <property type="molecule type" value="Genomic_DNA"/>
</dbReference>
<dbReference type="Proteomes" id="UP001627154">
    <property type="component" value="Unassembled WGS sequence"/>
</dbReference>
<protein>
    <recommendedName>
        <fullName evidence="7">PAS fold-3 domain-containing protein</fullName>
    </recommendedName>
</protein>
<dbReference type="AlphaFoldDB" id="A0ABD2WU80"/>
<feature type="region of interest" description="Disordered" evidence="4">
    <location>
        <begin position="62"/>
        <end position="109"/>
    </location>
</feature>
<feature type="region of interest" description="Disordered" evidence="4">
    <location>
        <begin position="142"/>
        <end position="362"/>
    </location>
</feature>
<feature type="compositionally biased region" description="Low complexity" evidence="4">
    <location>
        <begin position="204"/>
        <end position="224"/>
    </location>
</feature>
<dbReference type="Gene3D" id="3.30.450.20">
    <property type="entry name" value="PAS domain"/>
    <property type="match status" value="1"/>
</dbReference>
<dbReference type="SUPFAM" id="SSF55785">
    <property type="entry name" value="PYP-like sensor domain (PAS domain)"/>
    <property type="match status" value="1"/>
</dbReference>
<evidence type="ECO:0000256" key="2">
    <source>
        <dbReference type="ARBA" id="ARBA00023163"/>
    </source>
</evidence>
<organism evidence="5 6">
    <name type="scientific">Trichogramma kaykai</name>
    <dbReference type="NCBI Taxonomy" id="54128"/>
    <lineage>
        <taxon>Eukaryota</taxon>
        <taxon>Metazoa</taxon>
        <taxon>Ecdysozoa</taxon>
        <taxon>Arthropoda</taxon>
        <taxon>Hexapoda</taxon>
        <taxon>Insecta</taxon>
        <taxon>Pterygota</taxon>
        <taxon>Neoptera</taxon>
        <taxon>Endopterygota</taxon>
        <taxon>Hymenoptera</taxon>
        <taxon>Apocrita</taxon>
        <taxon>Proctotrupomorpha</taxon>
        <taxon>Chalcidoidea</taxon>
        <taxon>Trichogrammatidae</taxon>
        <taxon>Trichogramma</taxon>
    </lineage>
</organism>
<evidence type="ECO:0000256" key="1">
    <source>
        <dbReference type="ARBA" id="ARBA00023015"/>
    </source>
</evidence>
<gene>
    <name evidence="5" type="ORF">TKK_009583</name>
</gene>
<evidence type="ECO:0008006" key="7">
    <source>
        <dbReference type="Google" id="ProtNLM"/>
    </source>
</evidence>
<accession>A0ABD2WU80</accession>
<dbReference type="GO" id="GO:0010557">
    <property type="term" value="P:positive regulation of macromolecule biosynthetic process"/>
    <property type="evidence" value="ECO:0007669"/>
    <property type="project" value="UniProtKB-ARBA"/>
</dbReference>
<dbReference type="InterPro" id="IPR035965">
    <property type="entry name" value="PAS-like_dom_sf"/>
</dbReference>
<evidence type="ECO:0000313" key="5">
    <source>
        <dbReference type="EMBL" id="KAL3396410.1"/>
    </source>
</evidence>
<name>A0ABD2WU80_9HYME</name>
<keyword evidence="3" id="KW-0539">Nucleus</keyword>
<reference evidence="5 6" key="1">
    <citation type="journal article" date="2024" name="bioRxiv">
        <title>A reference genome for Trichogramma kaykai: A tiny desert-dwelling parasitoid wasp with competing sex-ratio distorters.</title>
        <authorList>
            <person name="Culotta J."/>
            <person name="Lindsey A.R."/>
        </authorList>
    </citation>
    <scope>NUCLEOTIDE SEQUENCE [LARGE SCALE GENOMIC DNA]</scope>
    <source>
        <strain evidence="5 6">KSX58</strain>
    </source>
</reference>
<feature type="region of interest" description="Disordered" evidence="4">
    <location>
        <begin position="498"/>
        <end position="520"/>
    </location>
</feature>
<evidence type="ECO:0000256" key="3">
    <source>
        <dbReference type="ARBA" id="ARBA00023242"/>
    </source>
</evidence>
<evidence type="ECO:0000256" key="4">
    <source>
        <dbReference type="SAM" id="MobiDB-lite"/>
    </source>
</evidence>
<feature type="compositionally biased region" description="Polar residues" evidence="4">
    <location>
        <begin position="176"/>
        <end position="203"/>
    </location>
</feature>
<dbReference type="PANTHER" id="PTHR23043">
    <property type="entry name" value="HYPOXIA-INDUCIBLE FACTOR 1 ALPHA"/>
    <property type="match status" value="1"/>
</dbReference>
<dbReference type="InterPro" id="IPR001610">
    <property type="entry name" value="PAC"/>
</dbReference>
<feature type="compositionally biased region" description="Low complexity" evidence="4">
    <location>
        <begin position="231"/>
        <end position="277"/>
    </location>
</feature>
<feature type="region of interest" description="Disordered" evidence="4">
    <location>
        <begin position="463"/>
        <end position="484"/>
    </location>
</feature>
<dbReference type="SMART" id="SM00086">
    <property type="entry name" value="PAC"/>
    <property type="match status" value="1"/>
</dbReference>
<feature type="compositionally biased region" description="Polar residues" evidence="4">
    <location>
        <begin position="503"/>
        <end position="520"/>
    </location>
</feature>
<dbReference type="PANTHER" id="PTHR23043:SF17">
    <property type="entry name" value="PROTEIN SIMILAR"/>
    <property type="match status" value="1"/>
</dbReference>
<sequence length="520" mass="58322">MFKGQVTSRYYRFMTRGGGYVWMQSYMTLVHNSRATRQTCIVAVNYVLSQRESAGLVFDELQQLEPLPPPSRSPPRARNARQINHSQQQQQPHPAQQPPPPPQPQPQTHLMPAQMELPVENDYAQEVGAKLVEDEDFHSDNFPYMMQPLGQNYPSTPPSHCSSFSGDYPYPGYSMGSMQHQQQQNSSPMSNLPSCMQSPSNNGLQSMQQQFQQQSPPLVQQLKQSPPPHLSSPHSQQMSPTGMQQMQPSPPSLQQMQPSPASVQGMQPSPPSMQQMQPSPPSMTPVQPSPQSLQQMQPSPSSMQRVQPSPQSLQSYQQQSQQMQQQQQFQHSPLAQAQQHSPSQIPQHEYQRAFSASPSTCGSSEACDAQMKTCYNNNGYQAAEMNPHVASIDASAAMFSNFSNYVQDEFSNATMQLNYNGFSYDGSSDGSGINYGNASASQQTSNACAKIQQQQQQQQLPLTQLQHQQQQHQHEQHQQQQQNLQQLQCNGHDLNMSFFGAPQQYSPNSMMPSQHQQFVH</sequence>
<proteinExistence type="predicted"/>
<comment type="caution">
    <text evidence="5">The sequence shown here is derived from an EMBL/GenBank/DDBJ whole genome shotgun (WGS) entry which is preliminary data.</text>
</comment>
<keyword evidence="1" id="KW-0805">Transcription regulation</keyword>
<evidence type="ECO:0000313" key="6">
    <source>
        <dbReference type="Proteomes" id="UP001627154"/>
    </source>
</evidence>
<feature type="compositionally biased region" description="Polar residues" evidence="4">
    <location>
        <begin position="149"/>
        <end position="165"/>
    </location>
</feature>
<keyword evidence="2" id="KW-0804">Transcription</keyword>
<keyword evidence="6" id="KW-1185">Reference proteome</keyword>
<feature type="compositionally biased region" description="Low complexity" evidence="4">
    <location>
        <begin position="284"/>
        <end position="339"/>
    </location>
</feature>
<feature type="compositionally biased region" description="Pro residues" evidence="4">
    <location>
        <begin position="95"/>
        <end position="105"/>
    </location>
</feature>